<organism evidence="1 2">
    <name type="scientific">Cryptosporangium japonicum</name>
    <dbReference type="NCBI Taxonomy" id="80872"/>
    <lineage>
        <taxon>Bacteria</taxon>
        <taxon>Bacillati</taxon>
        <taxon>Actinomycetota</taxon>
        <taxon>Actinomycetes</taxon>
        <taxon>Cryptosporangiales</taxon>
        <taxon>Cryptosporangiaceae</taxon>
        <taxon>Cryptosporangium</taxon>
    </lineage>
</organism>
<reference evidence="2" key="1">
    <citation type="journal article" date="2019" name="Int. J. Syst. Evol. Microbiol.">
        <title>The Global Catalogue of Microorganisms (GCM) 10K type strain sequencing project: providing services to taxonomists for standard genome sequencing and annotation.</title>
        <authorList>
            <consortium name="The Broad Institute Genomics Platform"/>
            <consortium name="The Broad Institute Genome Sequencing Center for Infectious Disease"/>
            <person name="Wu L."/>
            <person name="Ma J."/>
        </authorList>
    </citation>
    <scope>NUCLEOTIDE SEQUENCE [LARGE SCALE GENOMIC DNA]</scope>
    <source>
        <strain evidence="2">JCM 10425</strain>
    </source>
</reference>
<gene>
    <name evidence="1" type="ORF">GCM10009539_81080</name>
</gene>
<comment type="caution">
    <text evidence="1">The sequence shown here is derived from an EMBL/GenBank/DDBJ whole genome shotgun (WGS) entry which is preliminary data.</text>
</comment>
<protein>
    <recommendedName>
        <fullName evidence="3">DUF2716 domain-containing protein</fullName>
    </recommendedName>
</protein>
<keyword evidence="2" id="KW-1185">Reference proteome</keyword>
<evidence type="ECO:0000313" key="2">
    <source>
        <dbReference type="Proteomes" id="UP001500967"/>
    </source>
</evidence>
<dbReference type="Proteomes" id="UP001500967">
    <property type="component" value="Unassembled WGS sequence"/>
</dbReference>
<name>A0ABP3EVN6_9ACTN</name>
<evidence type="ECO:0008006" key="3">
    <source>
        <dbReference type="Google" id="ProtNLM"/>
    </source>
</evidence>
<evidence type="ECO:0000313" key="1">
    <source>
        <dbReference type="EMBL" id="GAA0280949.1"/>
    </source>
</evidence>
<sequence length="109" mass="12860">MIMPVVASLIRPDELDEVSLWWRPEPAGWPWPEPAAPWDWISVPVHEQWMRVTARGETFSSNFWSTHYSDVFSSVSDVARELALRLEDWVCETRFAWGQQRIARYELPD</sequence>
<accession>A0ABP3EVN6</accession>
<dbReference type="EMBL" id="BAAAGX010000043">
    <property type="protein sequence ID" value="GAA0280949.1"/>
    <property type="molecule type" value="Genomic_DNA"/>
</dbReference>
<proteinExistence type="predicted"/>